<protein>
    <recommendedName>
        <fullName evidence="5">Aminopeptidase N</fullName>
        <ecNumber evidence="4">3.4.11.2</ecNumber>
    </recommendedName>
</protein>
<evidence type="ECO:0000259" key="14">
    <source>
        <dbReference type="Pfam" id="PF13860"/>
    </source>
</evidence>
<dbReference type="InterPro" id="IPR050344">
    <property type="entry name" value="Peptidase_M1_aminopeptidases"/>
</dbReference>
<evidence type="ECO:0000256" key="8">
    <source>
        <dbReference type="ARBA" id="ARBA00022723"/>
    </source>
</evidence>
<keyword evidence="8" id="KW-0479">Metal-binding</keyword>
<dbReference type="Pfam" id="PF01433">
    <property type="entry name" value="Peptidase_M1"/>
    <property type="match status" value="1"/>
</dbReference>
<dbReference type="InterPro" id="IPR001930">
    <property type="entry name" value="Peptidase_M1"/>
</dbReference>
<keyword evidence="12" id="KW-0732">Signal</keyword>
<dbReference type="GO" id="GO:0005737">
    <property type="term" value="C:cytoplasm"/>
    <property type="evidence" value="ECO:0007669"/>
    <property type="project" value="TreeGrafter"/>
</dbReference>
<dbReference type="PANTHER" id="PTHR11533:SF174">
    <property type="entry name" value="PUROMYCIN-SENSITIVE AMINOPEPTIDASE-RELATED"/>
    <property type="match status" value="1"/>
</dbReference>
<evidence type="ECO:0000256" key="3">
    <source>
        <dbReference type="ARBA" id="ARBA00010136"/>
    </source>
</evidence>
<dbReference type="Gene3D" id="2.60.40.4070">
    <property type="match status" value="1"/>
</dbReference>
<dbReference type="PRINTS" id="PR00756">
    <property type="entry name" value="ALADIPTASE"/>
</dbReference>
<dbReference type="InterPro" id="IPR045357">
    <property type="entry name" value="Aminopeptidase_N-like_N"/>
</dbReference>
<gene>
    <name evidence="16" type="ORF">E6K73_03680</name>
</gene>
<keyword evidence="11" id="KW-0482">Metalloprotease</keyword>
<dbReference type="InterPro" id="IPR042097">
    <property type="entry name" value="Aminopeptidase_N-like_N_sf"/>
</dbReference>
<sequence length="683" mass="75855">MTQPSSLAPDRSPRASATAAFVLLLLAAGASTTARAAPILFPETPAGWPAQVRDETDVAPYLAFHKAMAMARAKGFETFQTANQSAYDVRTYDLDLNANPNIPLLTGSVKVRATVLTGPLTTMELDFYSNMAVDSVRAGGVPASFSRSGNLLIVNLDRPYATGETMEVKVSYHGLPTGGSFAFDSANGRSLIWSLSEPFGARTWWPCKDYPSDKADSVDVRVSVPSGMITASNGNLLESSDDGTTARTHWKERYPITTYLVSVTSYAYTVYSDWYHSTSTDSMEIRFFIYPENAASTANVNSKIKNMIAAFAARFGPYPFLAEKYGEAEFNWGGGMEHQTCTSLGVFFEYVIAHELSHQWWGDMVTCRDFHHVWLNEGFATYSEALWAEANSGASGYLSDLMGNQYFGAGTIYVPDENNENRVFSSNLSYNKPSWVLHMLRHVLGDATFFAALHAYYQQYQYRTAVTEEFRDVCEAVSGRDLHRFFQEWIYGEYYPNYQFGSSWIAAPGGGYDVSLVLEQTQTWQLFWMPVDVTVNTPAGPQTFVVMDSLAHQAFSLHVAQRPDSVQIDPFSWILRRVTGPVTLVNGRPARPQLELDPPRPNPVRRGAMFSFSMPRDGAARLSLFDVTGARVRSLDLGTLRSGPHEIVWDGLDQASRSVPPGVYAVRLEACGERRTQRISVIR</sequence>
<dbReference type="PANTHER" id="PTHR11533">
    <property type="entry name" value="PROTEASE M1 ZINC METALLOPROTEASE"/>
    <property type="match status" value="1"/>
</dbReference>
<feature type="domain" description="Peptidase M1 membrane alanine aminopeptidase" evidence="13">
    <location>
        <begin position="349"/>
        <end position="489"/>
    </location>
</feature>
<reference evidence="16 17" key="1">
    <citation type="journal article" date="2019" name="Nat. Microbiol.">
        <title>Mediterranean grassland soil C-N compound turnover is dependent on rainfall and depth, and is mediated by genomically divergent microorganisms.</title>
        <authorList>
            <person name="Diamond S."/>
            <person name="Andeer P.F."/>
            <person name="Li Z."/>
            <person name="Crits-Christoph A."/>
            <person name="Burstein D."/>
            <person name="Anantharaman K."/>
            <person name="Lane K.R."/>
            <person name="Thomas B.C."/>
            <person name="Pan C."/>
            <person name="Northen T.R."/>
            <person name="Banfield J.F."/>
        </authorList>
    </citation>
    <scope>NUCLEOTIDE SEQUENCE [LARGE SCALE GENOMIC DNA]</scope>
    <source>
        <strain evidence="16">WS_3</strain>
    </source>
</reference>
<dbReference type="InterPro" id="IPR014782">
    <property type="entry name" value="Peptidase_M1_dom"/>
</dbReference>
<organism evidence="16 17">
    <name type="scientific">Eiseniibacteriota bacterium</name>
    <dbReference type="NCBI Taxonomy" id="2212470"/>
    <lineage>
        <taxon>Bacteria</taxon>
        <taxon>Candidatus Eiseniibacteriota</taxon>
    </lineage>
</organism>
<evidence type="ECO:0000256" key="6">
    <source>
        <dbReference type="ARBA" id="ARBA00022438"/>
    </source>
</evidence>
<dbReference type="SUPFAM" id="SSF63737">
    <property type="entry name" value="Leukotriene A4 hydrolase N-terminal domain"/>
    <property type="match status" value="1"/>
</dbReference>
<dbReference type="Gene3D" id="1.10.390.10">
    <property type="entry name" value="Neutral Protease Domain 2"/>
    <property type="match status" value="1"/>
</dbReference>
<keyword evidence="7" id="KW-0645">Protease</keyword>
<dbReference type="CDD" id="cd09603">
    <property type="entry name" value="M1_APN_like"/>
    <property type="match status" value="1"/>
</dbReference>
<dbReference type="Gene3D" id="2.60.40.1730">
    <property type="entry name" value="tricorn interacting facor f3 domain"/>
    <property type="match status" value="1"/>
</dbReference>
<dbReference type="EMBL" id="VBOT01000042">
    <property type="protein sequence ID" value="TMQ52150.1"/>
    <property type="molecule type" value="Genomic_DNA"/>
</dbReference>
<evidence type="ECO:0000256" key="10">
    <source>
        <dbReference type="ARBA" id="ARBA00022833"/>
    </source>
</evidence>
<proteinExistence type="inferred from homology"/>
<dbReference type="Proteomes" id="UP000320184">
    <property type="component" value="Unassembled WGS sequence"/>
</dbReference>
<dbReference type="GO" id="GO:0016020">
    <property type="term" value="C:membrane"/>
    <property type="evidence" value="ECO:0007669"/>
    <property type="project" value="TreeGrafter"/>
</dbReference>
<dbReference type="GO" id="GO:0006508">
    <property type="term" value="P:proteolysis"/>
    <property type="evidence" value="ECO:0007669"/>
    <property type="project" value="UniProtKB-KW"/>
</dbReference>
<evidence type="ECO:0000256" key="2">
    <source>
        <dbReference type="ARBA" id="ARBA00001947"/>
    </source>
</evidence>
<keyword evidence="6" id="KW-0031">Aminopeptidase</keyword>
<comment type="caution">
    <text evidence="16">The sequence shown here is derived from an EMBL/GenBank/DDBJ whole genome shotgun (WGS) entry which is preliminary data.</text>
</comment>
<dbReference type="InterPro" id="IPR025965">
    <property type="entry name" value="FlgD/Vpr_Ig-like"/>
</dbReference>
<evidence type="ECO:0000256" key="7">
    <source>
        <dbReference type="ARBA" id="ARBA00022670"/>
    </source>
</evidence>
<dbReference type="SUPFAM" id="SSF55486">
    <property type="entry name" value="Metalloproteases ('zincins'), catalytic domain"/>
    <property type="match status" value="1"/>
</dbReference>
<feature type="chain" id="PRO_5021794098" description="Aminopeptidase N" evidence="12">
    <location>
        <begin position="37"/>
        <end position="683"/>
    </location>
</feature>
<name>A0A538SLA4_UNCEI</name>
<comment type="similarity">
    <text evidence="3">Belongs to the peptidase M1 family.</text>
</comment>
<evidence type="ECO:0000256" key="9">
    <source>
        <dbReference type="ARBA" id="ARBA00022801"/>
    </source>
</evidence>
<dbReference type="Pfam" id="PF13860">
    <property type="entry name" value="FlgD_ig"/>
    <property type="match status" value="1"/>
</dbReference>
<dbReference type="GO" id="GO:0070006">
    <property type="term" value="F:metalloaminopeptidase activity"/>
    <property type="evidence" value="ECO:0007669"/>
    <property type="project" value="TreeGrafter"/>
</dbReference>
<evidence type="ECO:0000259" key="13">
    <source>
        <dbReference type="Pfam" id="PF01433"/>
    </source>
</evidence>
<comment type="cofactor">
    <cofactor evidence="2">
        <name>Zn(2+)</name>
        <dbReference type="ChEBI" id="CHEBI:29105"/>
    </cofactor>
</comment>
<evidence type="ECO:0000313" key="17">
    <source>
        <dbReference type="Proteomes" id="UP000320184"/>
    </source>
</evidence>
<keyword evidence="10" id="KW-0862">Zinc</keyword>
<comment type="catalytic activity">
    <reaction evidence="1">
        <text>Release of an N-terminal amino acid, Xaa-|-Yaa- from a peptide, amide or arylamide. Xaa is preferably Ala, but may be most amino acids including Pro (slow action). When a terminal hydrophobic residue is followed by a prolyl residue, the two may be released as an intact Xaa-Pro dipeptide.</text>
        <dbReference type="EC" id="3.4.11.2"/>
    </reaction>
</comment>
<keyword evidence="9" id="KW-0378">Hydrolase</keyword>
<evidence type="ECO:0000256" key="5">
    <source>
        <dbReference type="ARBA" id="ARBA00015611"/>
    </source>
</evidence>
<dbReference type="InterPro" id="IPR027268">
    <property type="entry name" value="Peptidase_M4/M1_CTD_sf"/>
</dbReference>
<evidence type="ECO:0000256" key="11">
    <source>
        <dbReference type="ARBA" id="ARBA00023049"/>
    </source>
</evidence>
<feature type="signal peptide" evidence="12">
    <location>
        <begin position="1"/>
        <end position="36"/>
    </location>
</feature>
<evidence type="ECO:0000256" key="4">
    <source>
        <dbReference type="ARBA" id="ARBA00012564"/>
    </source>
</evidence>
<evidence type="ECO:0000256" key="1">
    <source>
        <dbReference type="ARBA" id="ARBA00000098"/>
    </source>
</evidence>
<dbReference type="Pfam" id="PF17900">
    <property type="entry name" value="Peptidase_M1_N"/>
    <property type="match status" value="1"/>
</dbReference>
<evidence type="ECO:0000256" key="12">
    <source>
        <dbReference type="SAM" id="SignalP"/>
    </source>
</evidence>
<dbReference type="GO" id="GO:0042277">
    <property type="term" value="F:peptide binding"/>
    <property type="evidence" value="ECO:0007669"/>
    <property type="project" value="TreeGrafter"/>
</dbReference>
<dbReference type="AlphaFoldDB" id="A0A538SLA4"/>
<feature type="domain" description="Aminopeptidase N-like N-terminal" evidence="15">
    <location>
        <begin position="91"/>
        <end position="260"/>
    </location>
</feature>
<dbReference type="GO" id="GO:0043171">
    <property type="term" value="P:peptide catabolic process"/>
    <property type="evidence" value="ECO:0007669"/>
    <property type="project" value="TreeGrafter"/>
</dbReference>
<evidence type="ECO:0000259" key="15">
    <source>
        <dbReference type="Pfam" id="PF17900"/>
    </source>
</evidence>
<evidence type="ECO:0000313" key="16">
    <source>
        <dbReference type="EMBL" id="TMQ52150.1"/>
    </source>
</evidence>
<accession>A0A538SLA4</accession>
<dbReference type="GO" id="GO:0005615">
    <property type="term" value="C:extracellular space"/>
    <property type="evidence" value="ECO:0007669"/>
    <property type="project" value="TreeGrafter"/>
</dbReference>
<dbReference type="GO" id="GO:0008270">
    <property type="term" value="F:zinc ion binding"/>
    <property type="evidence" value="ECO:0007669"/>
    <property type="project" value="InterPro"/>
</dbReference>
<dbReference type="GO" id="GO:0016285">
    <property type="term" value="F:alanyl aminopeptidase activity"/>
    <property type="evidence" value="ECO:0007669"/>
    <property type="project" value="UniProtKB-EC"/>
</dbReference>
<feature type="domain" description="FlgD/Vpr Ig-like" evidence="14">
    <location>
        <begin position="620"/>
        <end position="670"/>
    </location>
</feature>
<dbReference type="EC" id="3.4.11.2" evidence="4"/>